<sequence length="55" mass="6463">VEFAVKCRPVNATFDFSESVRAYIWVELRQVRSNNGWRSTLHKLGKYDTLCLNED</sequence>
<comment type="caution">
    <text evidence="1">The sequence shown here is derived from an EMBL/GenBank/DDBJ whole genome shotgun (WGS) entry which is preliminary data.</text>
</comment>
<feature type="non-terminal residue" evidence="1">
    <location>
        <position position="1"/>
    </location>
</feature>
<evidence type="ECO:0000313" key="1">
    <source>
        <dbReference type="EMBL" id="GJU03157.1"/>
    </source>
</evidence>
<protein>
    <submittedName>
        <fullName evidence="1">Uncharacterized protein</fullName>
    </submittedName>
</protein>
<reference evidence="1" key="2">
    <citation type="submission" date="2022-01" db="EMBL/GenBank/DDBJ databases">
        <authorList>
            <person name="Yamashiro T."/>
            <person name="Shiraishi A."/>
            <person name="Satake H."/>
            <person name="Nakayama K."/>
        </authorList>
    </citation>
    <scope>NUCLEOTIDE SEQUENCE</scope>
</reference>
<evidence type="ECO:0000313" key="2">
    <source>
        <dbReference type="Proteomes" id="UP001151760"/>
    </source>
</evidence>
<name>A0ABQ5ISE1_9ASTR</name>
<dbReference type="EMBL" id="BQNB010021126">
    <property type="protein sequence ID" value="GJU03157.1"/>
    <property type="molecule type" value="Genomic_DNA"/>
</dbReference>
<organism evidence="1 2">
    <name type="scientific">Tanacetum coccineum</name>
    <dbReference type="NCBI Taxonomy" id="301880"/>
    <lineage>
        <taxon>Eukaryota</taxon>
        <taxon>Viridiplantae</taxon>
        <taxon>Streptophyta</taxon>
        <taxon>Embryophyta</taxon>
        <taxon>Tracheophyta</taxon>
        <taxon>Spermatophyta</taxon>
        <taxon>Magnoliopsida</taxon>
        <taxon>eudicotyledons</taxon>
        <taxon>Gunneridae</taxon>
        <taxon>Pentapetalae</taxon>
        <taxon>asterids</taxon>
        <taxon>campanulids</taxon>
        <taxon>Asterales</taxon>
        <taxon>Asteraceae</taxon>
        <taxon>Asteroideae</taxon>
        <taxon>Anthemideae</taxon>
        <taxon>Anthemidinae</taxon>
        <taxon>Tanacetum</taxon>
    </lineage>
</organism>
<dbReference type="Proteomes" id="UP001151760">
    <property type="component" value="Unassembled WGS sequence"/>
</dbReference>
<accession>A0ABQ5ISE1</accession>
<reference evidence="1" key="1">
    <citation type="journal article" date="2022" name="Int. J. Mol. Sci.">
        <title>Draft Genome of Tanacetum Coccineum: Genomic Comparison of Closely Related Tanacetum-Family Plants.</title>
        <authorList>
            <person name="Yamashiro T."/>
            <person name="Shiraishi A."/>
            <person name="Nakayama K."/>
            <person name="Satake H."/>
        </authorList>
    </citation>
    <scope>NUCLEOTIDE SEQUENCE</scope>
</reference>
<proteinExistence type="predicted"/>
<gene>
    <name evidence="1" type="ORF">Tco_1113495</name>
</gene>
<keyword evidence="2" id="KW-1185">Reference proteome</keyword>